<evidence type="ECO:0000256" key="3">
    <source>
        <dbReference type="ARBA" id="ARBA00004496"/>
    </source>
</evidence>
<evidence type="ECO:0000313" key="18">
    <source>
        <dbReference type="Proteomes" id="UP001596043"/>
    </source>
</evidence>
<keyword evidence="13 15" id="KW-0368">Histidine biosynthesis</keyword>
<keyword evidence="11 15" id="KW-0378">Hydrolase</keyword>
<evidence type="ECO:0000256" key="6">
    <source>
        <dbReference type="ARBA" id="ARBA00007731"/>
    </source>
</evidence>
<evidence type="ECO:0000256" key="9">
    <source>
        <dbReference type="ARBA" id="ARBA00022605"/>
    </source>
</evidence>
<comment type="catalytic activity">
    <reaction evidence="1 15">
        <text>1-(5-phospho-beta-D-ribosyl)-5'-AMP + H2O = 1-(5-phospho-beta-D-ribosyl)-5-[(5-phospho-beta-D-ribosylamino)methylideneamino]imidazole-4-carboxamide</text>
        <dbReference type="Rhea" id="RHEA:20049"/>
        <dbReference type="ChEBI" id="CHEBI:15377"/>
        <dbReference type="ChEBI" id="CHEBI:58435"/>
        <dbReference type="ChEBI" id="CHEBI:59457"/>
        <dbReference type="EC" id="3.5.4.19"/>
    </reaction>
</comment>
<evidence type="ECO:0000256" key="4">
    <source>
        <dbReference type="ARBA" id="ARBA00005169"/>
    </source>
</evidence>
<evidence type="ECO:0000256" key="7">
    <source>
        <dbReference type="ARBA" id="ARBA00008299"/>
    </source>
</evidence>
<reference evidence="18" key="1">
    <citation type="journal article" date="2019" name="Int. J. Syst. Evol. Microbiol.">
        <title>The Global Catalogue of Microorganisms (GCM) 10K type strain sequencing project: providing services to taxonomists for standard genome sequencing and annotation.</title>
        <authorList>
            <consortium name="The Broad Institute Genomics Platform"/>
            <consortium name="The Broad Institute Genome Sequencing Center for Infectious Disease"/>
            <person name="Wu L."/>
            <person name="Ma J."/>
        </authorList>
    </citation>
    <scope>NUCLEOTIDE SEQUENCE [LARGE SCALE GENOMIC DNA]</scope>
    <source>
        <strain evidence="18">YJ-61-S</strain>
    </source>
</reference>
<keyword evidence="14 15" id="KW-0511">Multifunctional enzyme</keyword>
<dbReference type="SUPFAM" id="SSF141734">
    <property type="entry name" value="HisI-like"/>
    <property type="match status" value="1"/>
</dbReference>
<comment type="catalytic activity">
    <reaction evidence="2 15">
        <text>1-(5-phospho-beta-D-ribosyl)-ATP + H2O = 1-(5-phospho-beta-D-ribosyl)-5'-AMP + diphosphate + H(+)</text>
        <dbReference type="Rhea" id="RHEA:22828"/>
        <dbReference type="ChEBI" id="CHEBI:15377"/>
        <dbReference type="ChEBI" id="CHEBI:15378"/>
        <dbReference type="ChEBI" id="CHEBI:33019"/>
        <dbReference type="ChEBI" id="CHEBI:59457"/>
        <dbReference type="ChEBI" id="CHEBI:73183"/>
        <dbReference type="EC" id="3.6.1.31"/>
    </reaction>
</comment>
<comment type="pathway">
    <text evidence="5 15">Amino-acid biosynthesis; L-histidine biosynthesis; L-histidine from 5-phospho-alpha-D-ribose 1-diphosphate: step 2/9.</text>
</comment>
<comment type="similarity">
    <text evidence="7 15">In the N-terminal section; belongs to the PRA-CH family.</text>
</comment>
<evidence type="ECO:0000256" key="10">
    <source>
        <dbReference type="ARBA" id="ARBA00022741"/>
    </source>
</evidence>
<dbReference type="InterPro" id="IPR002496">
    <property type="entry name" value="PRib_AMP_CycHydrolase_dom"/>
</dbReference>
<evidence type="ECO:0000256" key="11">
    <source>
        <dbReference type="ARBA" id="ARBA00022801"/>
    </source>
</evidence>
<feature type="domain" description="Phosphoribosyl-AMP cyclohydrolase" evidence="16">
    <location>
        <begin position="27"/>
        <end position="99"/>
    </location>
</feature>
<evidence type="ECO:0000256" key="8">
    <source>
        <dbReference type="ARBA" id="ARBA00022490"/>
    </source>
</evidence>
<comment type="similarity">
    <text evidence="6 15">In the C-terminal section; belongs to the PRA-PH family.</text>
</comment>
<dbReference type="EC" id="3.6.1.31" evidence="15"/>
<evidence type="ECO:0000256" key="15">
    <source>
        <dbReference type="HAMAP-Rule" id="MF_01019"/>
    </source>
</evidence>
<sequence length="200" mass="22773">MTIDFSKFSDGLVPAIIQDAETKSVLMLGYMNEEAYAQTIKTQRVTFFSRSKNRLWTKGEESNNFLDLVDIKIDCDQDTLLVFVEPMGPVCHKGTDTCWGERNVPQYGFFSHLEEVIRDRKDNPEDNPDSYVAGLFKKGINKVAQKVGEEAVEVVIEAKDDNDLLFLNESADLLFHFMVLLRAKGFGLRSVEKTLISRHK</sequence>
<dbReference type="EC" id="3.5.4.19" evidence="15"/>
<dbReference type="RefSeq" id="WP_379982068.1">
    <property type="nucleotide sequence ID" value="NZ_JBHSFV010000015.1"/>
</dbReference>
<dbReference type="InterPro" id="IPR038019">
    <property type="entry name" value="PRib_AMP_CycHydrolase_sf"/>
</dbReference>
<keyword evidence="10 15" id="KW-0547">Nucleotide-binding</keyword>
<feature type="region of interest" description="Phosphoribosyl-ATP pyrophosphohydrolase" evidence="15">
    <location>
        <begin position="110"/>
        <end position="200"/>
    </location>
</feature>
<dbReference type="GO" id="GO:0004636">
    <property type="term" value="F:phosphoribosyl-ATP diphosphatase activity"/>
    <property type="evidence" value="ECO:0007669"/>
    <property type="project" value="UniProtKB-EC"/>
</dbReference>
<comment type="pathway">
    <text evidence="4 15">Amino-acid biosynthesis; L-histidine biosynthesis; L-histidine from 5-phospho-alpha-D-ribose 1-diphosphate: step 3/9.</text>
</comment>
<dbReference type="NCBIfam" id="NF000768">
    <property type="entry name" value="PRK00051.1"/>
    <property type="match status" value="1"/>
</dbReference>
<dbReference type="Gene3D" id="3.10.20.810">
    <property type="entry name" value="Phosphoribosyl-AMP cyclohydrolase"/>
    <property type="match status" value="1"/>
</dbReference>
<feature type="region of interest" description="Phosphoribosyl-AMP cyclohydrolase" evidence="15">
    <location>
        <begin position="1"/>
        <end position="109"/>
    </location>
</feature>
<protein>
    <recommendedName>
        <fullName evidence="15">Histidine biosynthesis bifunctional protein HisIE</fullName>
    </recommendedName>
    <domain>
        <recommendedName>
            <fullName evidence="15">Phosphoribosyl-AMP cyclohydrolase</fullName>
            <shortName evidence="15">PRA-CH</shortName>
            <ecNumber evidence="15">3.5.4.19</ecNumber>
        </recommendedName>
    </domain>
    <domain>
        <recommendedName>
            <fullName evidence="15">Phosphoribosyl-ATP pyrophosphatase</fullName>
            <shortName evidence="15">PRA-PH</shortName>
            <ecNumber evidence="15">3.6.1.31</ecNumber>
        </recommendedName>
    </domain>
</protein>
<dbReference type="EMBL" id="JBHSFV010000015">
    <property type="protein sequence ID" value="MFC4636154.1"/>
    <property type="molecule type" value="Genomic_DNA"/>
</dbReference>
<dbReference type="HAMAP" id="MF_01019">
    <property type="entry name" value="HisIE"/>
    <property type="match status" value="1"/>
</dbReference>
<dbReference type="PANTHER" id="PTHR42945:SF9">
    <property type="entry name" value="HISTIDINE BIOSYNTHESIS BIFUNCTIONAL PROTEIN HISIE"/>
    <property type="match status" value="1"/>
</dbReference>
<evidence type="ECO:0000256" key="5">
    <source>
        <dbReference type="ARBA" id="ARBA00005204"/>
    </source>
</evidence>
<keyword evidence="9 15" id="KW-0028">Amino-acid biosynthesis</keyword>
<dbReference type="CDD" id="cd11534">
    <property type="entry name" value="NTP-PPase_HisIE_like"/>
    <property type="match status" value="1"/>
</dbReference>
<keyword evidence="8 15" id="KW-0963">Cytoplasm</keyword>
<keyword evidence="18" id="KW-1185">Reference proteome</keyword>
<dbReference type="InterPro" id="IPR021130">
    <property type="entry name" value="PRib-ATP_PPHydrolase-like"/>
</dbReference>
<comment type="subcellular location">
    <subcellularLocation>
        <location evidence="3 15">Cytoplasm</location>
    </subcellularLocation>
</comment>
<evidence type="ECO:0000259" key="16">
    <source>
        <dbReference type="Pfam" id="PF01502"/>
    </source>
</evidence>
<dbReference type="Pfam" id="PF01503">
    <property type="entry name" value="PRA-PH"/>
    <property type="match status" value="1"/>
</dbReference>
<dbReference type="NCBIfam" id="NF002747">
    <property type="entry name" value="PRK02759.1"/>
    <property type="match status" value="1"/>
</dbReference>
<dbReference type="Gene3D" id="1.10.287.1080">
    <property type="entry name" value="MazG-like"/>
    <property type="match status" value="1"/>
</dbReference>
<name>A0ABV9I3Y2_9FLAO</name>
<proteinExistence type="inferred from homology"/>
<evidence type="ECO:0000256" key="2">
    <source>
        <dbReference type="ARBA" id="ARBA00001460"/>
    </source>
</evidence>
<dbReference type="Proteomes" id="UP001596043">
    <property type="component" value="Unassembled WGS sequence"/>
</dbReference>
<evidence type="ECO:0000256" key="12">
    <source>
        <dbReference type="ARBA" id="ARBA00022840"/>
    </source>
</evidence>
<gene>
    <name evidence="15 17" type="primary">hisIE</name>
    <name evidence="15" type="synonym">hisI</name>
    <name evidence="17" type="ORF">ACFO3O_19765</name>
</gene>
<evidence type="ECO:0000256" key="1">
    <source>
        <dbReference type="ARBA" id="ARBA00000024"/>
    </source>
</evidence>
<dbReference type="PANTHER" id="PTHR42945">
    <property type="entry name" value="HISTIDINE BIOSYNTHESIS BIFUNCTIONAL PROTEIN"/>
    <property type="match status" value="1"/>
</dbReference>
<accession>A0ABV9I3Y2</accession>
<evidence type="ECO:0000256" key="14">
    <source>
        <dbReference type="ARBA" id="ARBA00023268"/>
    </source>
</evidence>
<evidence type="ECO:0000256" key="13">
    <source>
        <dbReference type="ARBA" id="ARBA00023102"/>
    </source>
</evidence>
<keyword evidence="12 15" id="KW-0067">ATP-binding</keyword>
<dbReference type="GO" id="GO:0004635">
    <property type="term" value="F:phosphoribosyl-AMP cyclohydrolase activity"/>
    <property type="evidence" value="ECO:0007669"/>
    <property type="project" value="UniProtKB-EC"/>
</dbReference>
<dbReference type="NCBIfam" id="TIGR03188">
    <property type="entry name" value="histidine_hisI"/>
    <property type="match status" value="1"/>
</dbReference>
<dbReference type="InterPro" id="IPR023019">
    <property type="entry name" value="His_synth_HisIE"/>
</dbReference>
<dbReference type="HAMAP" id="MF_01020">
    <property type="entry name" value="HisE"/>
    <property type="match status" value="1"/>
</dbReference>
<dbReference type="SUPFAM" id="SSF101386">
    <property type="entry name" value="all-alpha NTP pyrophosphatases"/>
    <property type="match status" value="1"/>
</dbReference>
<organism evidence="17 18">
    <name type="scientific">Dokdonia ponticola</name>
    <dbReference type="NCBI Taxonomy" id="2041041"/>
    <lineage>
        <taxon>Bacteria</taxon>
        <taxon>Pseudomonadati</taxon>
        <taxon>Bacteroidota</taxon>
        <taxon>Flavobacteriia</taxon>
        <taxon>Flavobacteriales</taxon>
        <taxon>Flavobacteriaceae</taxon>
        <taxon>Dokdonia</taxon>
    </lineage>
</organism>
<dbReference type="Pfam" id="PF01502">
    <property type="entry name" value="PRA-CH"/>
    <property type="match status" value="1"/>
</dbReference>
<dbReference type="InterPro" id="IPR008179">
    <property type="entry name" value="HisE"/>
</dbReference>
<evidence type="ECO:0000313" key="17">
    <source>
        <dbReference type="EMBL" id="MFC4636154.1"/>
    </source>
</evidence>
<comment type="caution">
    <text evidence="17">The sequence shown here is derived from an EMBL/GenBank/DDBJ whole genome shotgun (WGS) entry which is preliminary data.</text>
</comment>